<dbReference type="AlphaFoldDB" id="A0A1H8H2Z3"/>
<organism evidence="1 2">
    <name type="scientific">Mesobacillus persicus</name>
    <dbReference type="NCBI Taxonomy" id="930146"/>
    <lineage>
        <taxon>Bacteria</taxon>
        <taxon>Bacillati</taxon>
        <taxon>Bacillota</taxon>
        <taxon>Bacilli</taxon>
        <taxon>Bacillales</taxon>
        <taxon>Bacillaceae</taxon>
        <taxon>Mesobacillus</taxon>
    </lineage>
</organism>
<protein>
    <submittedName>
        <fullName evidence="1">Uncharacterized protein</fullName>
    </submittedName>
</protein>
<name>A0A1H8H2Z3_9BACI</name>
<dbReference type="Proteomes" id="UP000198553">
    <property type="component" value="Unassembled WGS sequence"/>
</dbReference>
<evidence type="ECO:0000313" key="1">
    <source>
        <dbReference type="EMBL" id="SEN50613.1"/>
    </source>
</evidence>
<gene>
    <name evidence="1" type="ORF">SAMN05192533_11471</name>
</gene>
<proteinExistence type="predicted"/>
<evidence type="ECO:0000313" key="2">
    <source>
        <dbReference type="Proteomes" id="UP000198553"/>
    </source>
</evidence>
<reference evidence="2" key="1">
    <citation type="submission" date="2016-10" db="EMBL/GenBank/DDBJ databases">
        <authorList>
            <person name="Varghese N."/>
            <person name="Submissions S."/>
        </authorList>
    </citation>
    <scope>NUCLEOTIDE SEQUENCE [LARGE SCALE GENOMIC DNA]</scope>
    <source>
        <strain evidence="2">B48,IBRC-M 10115,DSM 25386,CECT 8001</strain>
    </source>
</reference>
<accession>A0A1H8H2Z3</accession>
<dbReference type="STRING" id="930146.SAMN05192533_11471"/>
<keyword evidence="2" id="KW-1185">Reference proteome</keyword>
<sequence length="87" mass="9810">MLTGGFFFLAVLKDYVDFDQVDWSGRHEDSSKMNCTFSRAWAYSRKPFNVLRECKAKGDPAGAVVTRRLPDCPKVREVPGAEINNPV</sequence>
<dbReference type="EMBL" id="FOBW01000014">
    <property type="protein sequence ID" value="SEN50613.1"/>
    <property type="molecule type" value="Genomic_DNA"/>
</dbReference>